<dbReference type="EMBL" id="QLYX01000010">
    <property type="protein sequence ID" value="RAY13049.1"/>
    <property type="molecule type" value="Genomic_DNA"/>
</dbReference>
<dbReference type="CDD" id="cd16936">
    <property type="entry name" value="HATPase_RsbW-like"/>
    <property type="match status" value="1"/>
</dbReference>
<dbReference type="RefSeq" id="WP_111869744.1">
    <property type="nucleotide sequence ID" value="NZ_QLYX01000010.1"/>
</dbReference>
<name>A0A365H1Y5_9ACTN</name>
<evidence type="ECO:0000313" key="1">
    <source>
        <dbReference type="EMBL" id="RAY13049.1"/>
    </source>
</evidence>
<dbReference type="AlphaFoldDB" id="A0A365H1Y5"/>
<dbReference type="InterPro" id="IPR036890">
    <property type="entry name" value="HATPase_C_sf"/>
</dbReference>
<organism evidence="1 2">
    <name type="scientific">Actinomadura craniellae</name>
    <dbReference type="NCBI Taxonomy" id="2231787"/>
    <lineage>
        <taxon>Bacteria</taxon>
        <taxon>Bacillati</taxon>
        <taxon>Actinomycetota</taxon>
        <taxon>Actinomycetes</taxon>
        <taxon>Streptosporangiales</taxon>
        <taxon>Thermomonosporaceae</taxon>
        <taxon>Actinomadura</taxon>
    </lineage>
</organism>
<dbReference type="Gene3D" id="3.30.565.10">
    <property type="entry name" value="Histidine kinase-like ATPase, C-terminal domain"/>
    <property type="match status" value="1"/>
</dbReference>
<dbReference type="OrthoDB" id="3479639at2"/>
<proteinExistence type="predicted"/>
<sequence length="210" mass="22986">MSGERPSARGRWEQVFRAVREEVGEARRWARRLLPAHCDVAADTELVLGELLANAAVHSPVAAVLVVLAHDRDGLRGEVHELGETGGAVTLDSAALAEMRQLRAVPEHVRVSVDDLRESGRGLAIVAHLCGRGWGVTAAPYGRTAWFVLPGCRCQLRTRHPAWGIVPGDDLNPWRAVRKNYPSLVARDPLKLMDGMAEAEHLGPLTRRDP</sequence>
<evidence type="ECO:0008006" key="3">
    <source>
        <dbReference type="Google" id="ProtNLM"/>
    </source>
</evidence>
<dbReference type="SUPFAM" id="SSF55874">
    <property type="entry name" value="ATPase domain of HSP90 chaperone/DNA topoisomerase II/histidine kinase"/>
    <property type="match status" value="1"/>
</dbReference>
<dbReference type="PANTHER" id="PTHR35526">
    <property type="entry name" value="ANTI-SIGMA-F FACTOR RSBW-RELATED"/>
    <property type="match status" value="1"/>
</dbReference>
<gene>
    <name evidence="1" type="ORF">DPM19_21330</name>
</gene>
<reference evidence="1 2" key="1">
    <citation type="submission" date="2018-06" db="EMBL/GenBank/DDBJ databases">
        <title>Actinomadura craniellae sp. nov. isolated from marine sponge Craniella sp.</title>
        <authorList>
            <person name="Li L."/>
            <person name="Xu Q.H."/>
            <person name="Lin H.W."/>
            <person name="Lu Y.H."/>
        </authorList>
    </citation>
    <scope>NUCLEOTIDE SEQUENCE [LARGE SCALE GENOMIC DNA]</scope>
    <source>
        <strain evidence="1 2">LHW63021</strain>
    </source>
</reference>
<dbReference type="PANTHER" id="PTHR35526:SF3">
    <property type="entry name" value="ANTI-SIGMA-F FACTOR RSBW"/>
    <property type="match status" value="1"/>
</dbReference>
<dbReference type="Proteomes" id="UP000251891">
    <property type="component" value="Unassembled WGS sequence"/>
</dbReference>
<keyword evidence="2" id="KW-1185">Reference proteome</keyword>
<accession>A0A365H1Y5</accession>
<evidence type="ECO:0000313" key="2">
    <source>
        <dbReference type="Proteomes" id="UP000251891"/>
    </source>
</evidence>
<comment type="caution">
    <text evidence="1">The sequence shown here is derived from an EMBL/GenBank/DDBJ whole genome shotgun (WGS) entry which is preliminary data.</text>
</comment>
<dbReference type="InterPro" id="IPR050267">
    <property type="entry name" value="Anti-sigma-factor_SerPK"/>
</dbReference>
<protein>
    <recommendedName>
        <fullName evidence="3">ATP-binding protein</fullName>
    </recommendedName>
</protein>